<keyword evidence="4" id="KW-0863">Zinc-finger</keyword>
<reference evidence="9" key="1">
    <citation type="submission" date="2022-07" db="EMBL/GenBank/DDBJ databases">
        <authorList>
            <person name="Trinca V."/>
            <person name="Uliana J.V.C."/>
            <person name="Torres T.T."/>
            <person name="Ward R.J."/>
            <person name="Monesi N."/>
        </authorList>
    </citation>
    <scope>NUCLEOTIDE SEQUENCE</scope>
    <source>
        <strain evidence="9">HSMRA1968</strain>
        <tissue evidence="9">Whole embryos</tissue>
    </source>
</reference>
<dbReference type="GO" id="GO:0036435">
    <property type="term" value="F:K48-linked polyubiquitin modification-dependent protein binding"/>
    <property type="evidence" value="ECO:0007669"/>
    <property type="project" value="TreeGrafter"/>
</dbReference>
<gene>
    <name evidence="9" type="primary">ubxn1_1</name>
    <name evidence="9" type="ORF">Bhyg_00946</name>
</gene>
<evidence type="ECO:0000313" key="9">
    <source>
        <dbReference type="EMBL" id="KAJ6645737.1"/>
    </source>
</evidence>
<dbReference type="GO" id="GO:0005737">
    <property type="term" value="C:cytoplasm"/>
    <property type="evidence" value="ECO:0007669"/>
    <property type="project" value="UniProtKB-SubCell"/>
</dbReference>
<evidence type="ECO:0000256" key="2">
    <source>
        <dbReference type="ARBA" id="ARBA00022490"/>
    </source>
</evidence>
<dbReference type="SMART" id="SM00165">
    <property type="entry name" value="UBA"/>
    <property type="match status" value="1"/>
</dbReference>
<dbReference type="SUPFAM" id="SSF54236">
    <property type="entry name" value="Ubiquitin-like"/>
    <property type="match status" value="1"/>
</dbReference>
<sequence length="316" mass="35837">MSDLNTLIDMGFTKERAERALEVTNNRGVEAAMEFLLSHADEEIPSGNNSETLVLKPTPEEGQSADGLVVRSFKCNECNRLFKNEVEMQFHASKSGHSDFSESTEEKKPLTEEEKKEQLAKLEEKLKQKRLERENREKQDELDREKVRIKSGKDLAEARRKMEEVEMQKIVEQRKREKQEEKLARERVKAQIESDKAARRAKLAADMGQTPTVEASTSAPAPSTTQTATKSANYTHAKIQVRVWDGSVLTETFEAKESLAAIRLFIQLKHGDTIPFNIMTSFPRRVFTDEDYDKPLYLLGLVPSAVLIVTKAPGLL</sequence>
<keyword evidence="3" id="KW-0175">Coiled coil</keyword>
<dbReference type="PROSITE" id="PS50030">
    <property type="entry name" value="UBA"/>
    <property type="match status" value="1"/>
</dbReference>
<dbReference type="AlphaFoldDB" id="A0A9Q0N8I2"/>
<dbReference type="PROSITE" id="PS50033">
    <property type="entry name" value="UBX"/>
    <property type="match status" value="1"/>
</dbReference>
<dbReference type="InterPro" id="IPR009060">
    <property type="entry name" value="UBA-like_sf"/>
</dbReference>
<dbReference type="InterPro" id="IPR001012">
    <property type="entry name" value="UBX_dom"/>
</dbReference>
<dbReference type="GO" id="GO:0005634">
    <property type="term" value="C:nucleus"/>
    <property type="evidence" value="ECO:0007669"/>
    <property type="project" value="TreeGrafter"/>
</dbReference>
<dbReference type="SMART" id="SM00166">
    <property type="entry name" value="UBX"/>
    <property type="match status" value="1"/>
</dbReference>
<feature type="domain" description="C2H2-type" evidence="8">
    <location>
        <begin position="73"/>
        <end position="102"/>
    </location>
</feature>
<keyword evidence="10" id="KW-1185">Reference proteome</keyword>
<dbReference type="PROSITE" id="PS50157">
    <property type="entry name" value="ZINC_FINGER_C2H2_2"/>
    <property type="match status" value="1"/>
</dbReference>
<dbReference type="OrthoDB" id="10254930at2759"/>
<dbReference type="PANTHER" id="PTHR46340">
    <property type="entry name" value="UBX DOMAIN-CONTAINING PROTEIN 1"/>
    <property type="match status" value="1"/>
</dbReference>
<name>A0A9Q0N8I2_9DIPT</name>
<feature type="region of interest" description="Disordered" evidence="5">
    <location>
        <begin position="205"/>
        <end position="231"/>
    </location>
</feature>
<proteinExistence type="predicted"/>
<dbReference type="InterPro" id="IPR013087">
    <property type="entry name" value="Znf_C2H2_type"/>
</dbReference>
<dbReference type="GO" id="GO:0031397">
    <property type="term" value="P:negative regulation of protein ubiquitination"/>
    <property type="evidence" value="ECO:0007669"/>
    <property type="project" value="TreeGrafter"/>
</dbReference>
<organism evidence="9 10">
    <name type="scientific">Pseudolycoriella hygida</name>
    <dbReference type="NCBI Taxonomy" id="35572"/>
    <lineage>
        <taxon>Eukaryota</taxon>
        <taxon>Metazoa</taxon>
        <taxon>Ecdysozoa</taxon>
        <taxon>Arthropoda</taxon>
        <taxon>Hexapoda</taxon>
        <taxon>Insecta</taxon>
        <taxon>Pterygota</taxon>
        <taxon>Neoptera</taxon>
        <taxon>Endopterygota</taxon>
        <taxon>Diptera</taxon>
        <taxon>Nematocera</taxon>
        <taxon>Sciaroidea</taxon>
        <taxon>Sciaridae</taxon>
        <taxon>Pseudolycoriella</taxon>
    </lineage>
</organism>
<feature type="compositionally biased region" description="Basic and acidic residues" evidence="5">
    <location>
        <begin position="96"/>
        <end position="117"/>
    </location>
</feature>
<comment type="subcellular location">
    <subcellularLocation>
        <location evidence="1">Cytoplasm</location>
    </subcellularLocation>
</comment>
<evidence type="ECO:0000313" key="10">
    <source>
        <dbReference type="Proteomes" id="UP001151699"/>
    </source>
</evidence>
<dbReference type="GO" id="GO:0032435">
    <property type="term" value="P:negative regulation of proteasomal ubiquitin-dependent protein catabolic process"/>
    <property type="evidence" value="ECO:0007669"/>
    <property type="project" value="TreeGrafter"/>
</dbReference>
<evidence type="ECO:0000259" key="7">
    <source>
        <dbReference type="PROSITE" id="PS50033"/>
    </source>
</evidence>
<evidence type="ECO:0000256" key="4">
    <source>
        <dbReference type="PROSITE-ProRule" id="PRU00042"/>
    </source>
</evidence>
<evidence type="ECO:0000259" key="6">
    <source>
        <dbReference type="PROSITE" id="PS50030"/>
    </source>
</evidence>
<dbReference type="Pfam" id="PF22562">
    <property type="entry name" value="UBA_7"/>
    <property type="match status" value="1"/>
</dbReference>
<evidence type="ECO:0000256" key="5">
    <source>
        <dbReference type="SAM" id="MobiDB-lite"/>
    </source>
</evidence>
<dbReference type="Pfam" id="PF00789">
    <property type="entry name" value="UBX"/>
    <property type="match status" value="1"/>
</dbReference>
<keyword evidence="4" id="KW-0479">Metal-binding</keyword>
<dbReference type="Proteomes" id="UP001151699">
    <property type="component" value="Chromosome A"/>
</dbReference>
<dbReference type="CDD" id="cd14302">
    <property type="entry name" value="UBA_UBXN1"/>
    <property type="match status" value="1"/>
</dbReference>
<dbReference type="InterPro" id="IPR029071">
    <property type="entry name" value="Ubiquitin-like_domsf"/>
</dbReference>
<keyword evidence="2" id="KW-0963">Cytoplasm</keyword>
<accession>A0A9Q0N8I2</accession>
<dbReference type="GO" id="GO:0008270">
    <property type="term" value="F:zinc ion binding"/>
    <property type="evidence" value="ECO:0007669"/>
    <property type="project" value="UniProtKB-KW"/>
</dbReference>
<dbReference type="InterPro" id="IPR015940">
    <property type="entry name" value="UBA"/>
</dbReference>
<keyword evidence="4" id="KW-0862">Zinc</keyword>
<feature type="domain" description="UBX" evidence="7">
    <location>
        <begin position="232"/>
        <end position="309"/>
    </location>
</feature>
<dbReference type="Gene3D" id="3.10.20.90">
    <property type="entry name" value="Phosphatidylinositol 3-kinase Catalytic Subunit, Chain A, domain 1"/>
    <property type="match status" value="1"/>
</dbReference>
<feature type="region of interest" description="Disordered" evidence="5">
    <location>
        <begin position="43"/>
        <end position="63"/>
    </location>
</feature>
<evidence type="ECO:0000256" key="1">
    <source>
        <dbReference type="ARBA" id="ARBA00004496"/>
    </source>
</evidence>
<dbReference type="PANTHER" id="PTHR46340:SF1">
    <property type="entry name" value="UBX DOMAIN-CONTAINING PROTEIN 1"/>
    <property type="match status" value="1"/>
</dbReference>
<evidence type="ECO:0000256" key="3">
    <source>
        <dbReference type="ARBA" id="ARBA00023054"/>
    </source>
</evidence>
<dbReference type="InterPro" id="IPR041923">
    <property type="entry name" value="UBA_UBXN1"/>
</dbReference>
<protein>
    <submittedName>
        <fullName evidence="9">UBX domain-containing protein 1</fullName>
    </submittedName>
</protein>
<comment type="caution">
    <text evidence="9">The sequence shown here is derived from an EMBL/GenBank/DDBJ whole genome shotgun (WGS) entry which is preliminary data.</text>
</comment>
<dbReference type="SUPFAM" id="SSF46934">
    <property type="entry name" value="UBA-like"/>
    <property type="match status" value="1"/>
</dbReference>
<dbReference type="Gene3D" id="1.10.8.10">
    <property type="entry name" value="DNA helicase RuvA subunit, C-terminal domain"/>
    <property type="match status" value="1"/>
</dbReference>
<feature type="domain" description="UBA" evidence="6">
    <location>
        <begin position="1"/>
        <end position="39"/>
    </location>
</feature>
<dbReference type="EMBL" id="WJQU01000001">
    <property type="protein sequence ID" value="KAJ6645737.1"/>
    <property type="molecule type" value="Genomic_DNA"/>
</dbReference>
<evidence type="ECO:0000259" key="8">
    <source>
        <dbReference type="PROSITE" id="PS50157"/>
    </source>
</evidence>
<feature type="region of interest" description="Disordered" evidence="5">
    <location>
        <begin position="91"/>
        <end position="117"/>
    </location>
</feature>
<dbReference type="PROSITE" id="PS00028">
    <property type="entry name" value="ZINC_FINGER_C2H2_1"/>
    <property type="match status" value="1"/>
</dbReference>
<dbReference type="GO" id="GO:1903094">
    <property type="term" value="P:negative regulation of protein K48-linked deubiquitination"/>
    <property type="evidence" value="ECO:0007669"/>
    <property type="project" value="TreeGrafter"/>
</dbReference>